<dbReference type="STRING" id="1132855.GCA_000384255_00940"/>
<dbReference type="CDD" id="cd05248">
    <property type="entry name" value="ADP_GME_SDR_e"/>
    <property type="match status" value="1"/>
</dbReference>
<dbReference type="PANTHER" id="PTHR43103">
    <property type="entry name" value="NUCLEOSIDE-DIPHOSPHATE-SUGAR EPIMERASE"/>
    <property type="match status" value="1"/>
</dbReference>
<comment type="catalytic activity">
    <reaction evidence="4">
        <text>ADP-D-glycero-beta-D-manno-heptose = ADP-L-glycero-beta-D-manno-heptose</text>
        <dbReference type="Rhea" id="RHEA:17577"/>
        <dbReference type="ChEBI" id="CHEBI:59967"/>
        <dbReference type="ChEBI" id="CHEBI:61506"/>
        <dbReference type="EC" id="5.1.3.20"/>
    </reaction>
</comment>
<dbReference type="GO" id="GO:0008712">
    <property type="term" value="F:ADP-glyceromanno-heptose 6-epimerase activity"/>
    <property type="evidence" value="ECO:0007669"/>
    <property type="project" value="UniProtKB-UniRule"/>
</dbReference>
<feature type="domain" description="NAD-dependent epimerase/dehydratase" evidence="5">
    <location>
        <begin position="2"/>
        <end position="255"/>
    </location>
</feature>
<dbReference type="GO" id="GO:0050661">
    <property type="term" value="F:NADP binding"/>
    <property type="evidence" value="ECO:0007669"/>
    <property type="project" value="InterPro"/>
</dbReference>
<dbReference type="GO" id="GO:0005975">
    <property type="term" value="P:carbohydrate metabolic process"/>
    <property type="evidence" value="ECO:0007669"/>
    <property type="project" value="UniProtKB-UniRule"/>
</dbReference>
<name>A0A351R7X5_9PROT</name>
<evidence type="ECO:0000313" key="6">
    <source>
        <dbReference type="EMBL" id="HBA08146.1"/>
    </source>
</evidence>
<dbReference type="PANTHER" id="PTHR43103:SF3">
    <property type="entry name" value="ADP-L-GLYCERO-D-MANNO-HEPTOSE-6-EPIMERASE"/>
    <property type="match status" value="1"/>
</dbReference>
<feature type="binding site" evidence="4">
    <location>
        <begin position="78"/>
        <end position="82"/>
    </location>
    <ligand>
        <name>NADP(+)</name>
        <dbReference type="ChEBI" id="CHEBI:58349"/>
    </ligand>
</feature>
<feature type="binding site" evidence="4">
    <location>
        <position position="222"/>
    </location>
    <ligand>
        <name>substrate</name>
    </ligand>
</feature>
<feature type="binding site" evidence="4">
    <location>
        <position position="39"/>
    </location>
    <ligand>
        <name>NADP(+)</name>
        <dbReference type="ChEBI" id="CHEBI:58349"/>
    </ligand>
</feature>
<dbReference type="UniPathway" id="UPA00356">
    <property type="reaction ID" value="UER00440"/>
</dbReference>
<dbReference type="Gene3D" id="3.90.25.10">
    <property type="entry name" value="UDP-galactose 4-epimerase, domain 1"/>
    <property type="match status" value="1"/>
</dbReference>
<feature type="binding site" evidence="4">
    <location>
        <begin position="10"/>
        <end position="11"/>
    </location>
    <ligand>
        <name>NADP(+)</name>
        <dbReference type="ChEBI" id="CHEBI:58349"/>
    </ligand>
</feature>
<dbReference type="SUPFAM" id="SSF51735">
    <property type="entry name" value="NAD(P)-binding Rossmann-fold domains"/>
    <property type="match status" value="1"/>
</dbReference>
<feature type="active site" description="Proton acceptor" evidence="4">
    <location>
        <position position="185"/>
    </location>
</feature>
<evidence type="ECO:0000256" key="1">
    <source>
        <dbReference type="ARBA" id="ARBA00022857"/>
    </source>
</evidence>
<feature type="binding site" evidence="4">
    <location>
        <position position="292"/>
    </location>
    <ligand>
        <name>substrate</name>
    </ligand>
</feature>
<comment type="domain">
    <text evidence="4">Contains a large N-terminal NADP-binding domain, and a smaller C-terminal substrate-binding domain.</text>
</comment>
<comment type="function">
    <text evidence="4">Catalyzes the interconversion between ADP-D-glycero-beta-D-manno-heptose and ADP-L-glycero-beta-D-manno-heptose via an epimerization at carbon 6 of the heptose.</text>
</comment>
<evidence type="ECO:0000256" key="3">
    <source>
        <dbReference type="ARBA" id="ARBA00023277"/>
    </source>
</evidence>
<dbReference type="Gene3D" id="3.40.50.720">
    <property type="entry name" value="NAD(P)-binding Rossmann-like Domain"/>
    <property type="match status" value="1"/>
</dbReference>
<feature type="binding site" evidence="4">
    <location>
        <position position="185"/>
    </location>
    <ligand>
        <name>NADP(+)</name>
        <dbReference type="ChEBI" id="CHEBI:58349"/>
    </ligand>
</feature>
<feature type="binding site" evidence="4">
    <location>
        <begin position="208"/>
        <end position="211"/>
    </location>
    <ligand>
        <name>substrate</name>
    </ligand>
</feature>
<keyword evidence="2 4" id="KW-0413">Isomerase</keyword>
<dbReference type="EMBL" id="DNAA01000003">
    <property type="protein sequence ID" value="HBA08146.1"/>
    <property type="molecule type" value="Genomic_DNA"/>
</dbReference>
<proteinExistence type="inferred from homology"/>
<feature type="binding site" evidence="4">
    <location>
        <position position="187"/>
    </location>
    <ligand>
        <name>substrate</name>
    </ligand>
</feature>
<evidence type="ECO:0000313" key="7">
    <source>
        <dbReference type="Proteomes" id="UP000264313"/>
    </source>
</evidence>
<comment type="cofactor">
    <cofactor evidence="4">
        <name>NADP(+)</name>
        <dbReference type="ChEBI" id="CHEBI:58349"/>
    </cofactor>
    <text evidence="4">Binds 1 NADP(+) per subunit.</text>
</comment>
<dbReference type="Pfam" id="PF01370">
    <property type="entry name" value="Epimerase"/>
    <property type="match status" value="1"/>
</dbReference>
<keyword evidence="3 4" id="KW-0119">Carbohydrate metabolism</keyword>
<dbReference type="InterPro" id="IPR036291">
    <property type="entry name" value="NAD(P)-bd_dom_sf"/>
</dbReference>
<dbReference type="NCBIfam" id="TIGR02197">
    <property type="entry name" value="heptose_epim"/>
    <property type="match status" value="1"/>
</dbReference>
<feature type="binding site" evidence="4">
    <location>
        <position position="176"/>
    </location>
    <ligand>
        <name>substrate</name>
    </ligand>
</feature>
<dbReference type="GO" id="GO:0097171">
    <property type="term" value="P:ADP-L-glycero-beta-D-manno-heptose biosynthetic process"/>
    <property type="evidence" value="ECO:0007669"/>
    <property type="project" value="UniProtKB-UniPathway"/>
</dbReference>
<dbReference type="AlphaFoldDB" id="A0A351R7X5"/>
<dbReference type="Proteomes" id="UP000264313">
    <property type="component" value="Unassembled WGS sequence"/>
</dbReference>
<feature type="active site" description="Proton acceptor" evidence="4">
    <location>
        <position position="144"/>
    </location>
</feature>
<organism evidence="6 7">
    <name type="scientific">Methylotenera mobilis</name>
    <dbReference type="NCBI Taxonomy" id="359408"/>
    <lineage>
        <taxon>Bacteria</taxon>
        <taxon>Pseudomonadati</taxon>
        <taxon>Pseudomonadota</taxon>
        <taxon>Betaproteobacteria</taxon>
        <taxon>Nitrosomonadales</taxon>
        <taxon>Methylophilaceae</taxon>
        <taxon>Methylotenera</taxon>
    </lineage>
</organism>
<reference evidence="6 7" key="1">
    <citation type="journal article" date="2018" name="Nat. Biotechnol.">
        <title>A standardized bacterial taxonomy based on genome phylogeny substantially revises the tree of life.</title>
        <authorList>
            <person name="Parks D.H."/>
            <person name="Chuvochina M."/>
            <person name="Waite D.W."/>
            <person name="Rinke C."/>
            <person name="Skarshewski A."/>
            <person name="Chaumeil P.A."/>
            <person name="Hugenholtz P."/>
        </authorList>
    </citation>
    <scope>NUCLEOTIDE SEQUENCE [LARGE SCALE GENOMIC DNA]</scope>
    <source>
        <strain evidence="6">UBA9958</strain>
    </source>
</reference>
<evidence type="ECO:0000256" key="2">
    <source>
        <dbReference type="ARBA" id="ARBA00023235"/>
    </source>
</evidence>
<feature type="binding site" evidence="4">
    <location>
        <position position="177"/>
    </location>
    <ligand>
        <name>NADP(+)</name>
        <dbReference type="ChEBI" id="CHEBI:58349"/>
    </ligand>
</feature>
<feature type="binding site" evidence="4">
    <location>
        <position position="148"/>
    </location>
    <ligand>
        <name>NADP(+)</name>
        <dbReference type="ChEBI" id="CHEBI:58349"/>
    </ligand>
</feature>
<comment type="pathway">
    <text evidence="4">Nucleotide-sugar biosynthesis; ADP-L-glycero-beta-D-manno-heptose biosynthesis; ADP-L-glycero-beta-D-manno-heptose from D-glycero-beta-D-manno-heptose 7-phosphate: step 4/4.</text>
</comment>
<dbReference type="EC" id="5.1.3.20" evidence="4"/>
<feature type="binding site" evidence="4">
    <location>
        <begin position="32"/>
        <end position="33"/>
    </location>
    <ligand>
        <name>NADP(+)</name>
        <dbReference type="ChEBI" id="CHEBI:58349"/>
    </ligand>
</feature>
<dbReference type="HAMAP" id="MF_01601">
    <property type="entry name" value="Heptose_epimerase"/>
    <property type="match status" value="1"/>
</dbReference>
<keyword evidence="1 4" id="KW-0521">NADP</keyword>
<comment type="caution">
    <text evidence="6">The sequence shown here is derived from an EMBL/GenBank/DDBJ whole genome shotgun (WGS) entry which is preliminary data.</text>
</comment>
<dbReference type="InterPro" id="IPR011912">
    <property type="entry name" value="Heptose_epim"/>
</dbReference>
<evidence type="ECO:0000256" key="4">
    <source>
        <dbReference type="HAMAP-Rule" id="MF_01601"/>
    </source>
</evidence>
<dbReference type="InterPro" id="IPR001509">
    <property type="entry name" value="Epimerase_deHydtase"/>
</dbReference>
<sequence length="334" mass="38075">MIVITGGAGMIGSIIAWHLNTKLNRDDIVIVDRITHEEQWQNLTHRQYAHYLDKDQLMSWLEGADSKGRTDIEAVIHMGAISATTERDFNKLVETNIQYSQNLWTWCANHQVPFFYASSAATYGDGNLGYDDASIENLRPLNGYGYSKHFFDQWALRQVNKKLPTPPNWAGFKFFNVYGPNEYHKERMASVAFHTFNQFSETGTMKLFKGTKAGVEDGMQMRDFVYVKDAAAVVNYFLESALAKKSVPNGIYNIGTGKARSFKDLATNVMQSMNREPHITFVDMPQDLQGKYQYFTEAAMSKLASAGYTQPFHSLEDGVRDYVQNYLTQEDKYC</sequence>
<comment type="subunit">
    <text evidence="4">Homopentamer.</text>
</comment>
<comment type="caution">
    <text evidence="4">Lacks conserved residue(s) required for the propagation of feature annotation.</text>
</comment>
<gene>
    <name evidence="6" type="primary">rfaD</name>
    <name evidence="4" type="synonym">hldD</name>
    <name evidence="6" type="ORF">DCW48_00105</name>
</gene>
<feature type="binding site" evidence="4">
    <location>
        <position position="54"/>
    </location>
    <ligand>
        <name>NADP(+)</name>
        <dbReference type="ChEBI" id="CHEBI:58349"/>
    </ligand>
</feature>
<feature type="binding site" evidence="4">
    <location>
        <position position="194"/>
    </location>
    <ligand>
        <name>substrate</name>
    </ligand>
</feature>
<protein>
    <recommendedName>
        <fullName evidence="4">ADP-L-glycero-D-manno-heptose-6-epimerase</fullName>
        <ecNumber evidence="4">5.1.3.20</ecNumber>
    </recommendedName>
    <alternativeName>
        <fullName evidence="4">ADP-L-glycero-beta-D-manno-heptose-6-epimerase</fullName>
        <shortName evidence="4">ADP-glyceromanno-heptose 6-epimerase</shortName>
        <shortName evidence="4">ADP-hep 6-epimerase</shortName>
        <shortName evidence="4">AGME</shortName>
    </alternativeName>
</protein>
<evidence type="ECO:0000259" key="5">
    <source>
        <dbReference type="Pfam" id="PF01370"/>
    </source>
</evidence>
<comment type="similarity">
    <text evidence="4">Belongs to the NAD(P)-dependent epimerase/dehydratase family. HldD subfamily.</text>
</comment>
<accession>A0A351R7X5</accession>